<dbReference type="EMBL" id="JAEMEF010000005">
    <property type="protein sequence ID" value="MBL7559761.1"/>
    <property type="molecule type" value="Genomic_DNA"/>
</dbReference>
<organism evidence="1 2">
    <name type="scientific">Olleya sediminilitoris</name>
    <dbReference type="NCBI Taxonomy" id="2795739"/>
    <lineage>
        <taxon>Bacteria</taxon>
        <taxon>Pseudomonadati</taxon>
        <taxon>Bacteroidota</taxon>
        <taxon>Flavobacteriia</taxon>
        <taxon>Flavobacteriales</taxon>
        <taxon>Flavobacteriaceae</taxon>
    </lineage>
</organism>
<sequence length="113" mass="12691">MSKSQLNLIFKKKFIYLIAITILGLSCANSKTTKNKTCPNQVNGTLVNMTGLDGCGWMILLENNKKVNPINLKTFDITLKDQKKITFSYTEIKDRMDICMAGQIVEVNCITPL</sequence>
<gene>
    <name evidence="1" type="ORF">JAO71_08085</name>
</gene>
<reference evidence="1 2" key="1">
    <citation type="submission" date="2020-12" db="EMBL/GenBank/DDBJ databases">
        <title>Olleya sediminilitoris sp. nov., isolated from a tidal flat.</title>
        <authorList>
            <person name="Park S."/>
            <person name="Yoon J.-H."/>
        </authorList>
    </citation>
    <scope>NUCLEOTIDE SEQUENCE [LARGE SCALE GENOMIC DNA]</scope>
    <source>
        <strain evidence="1 2">YSTF-M6</strain>
    </source>
</reference>
<comment type="caution">
    <text evidence="1">The sequence shown here is derived from an EMBL/GenBank/DDBJ whole genome shotgun (WGS) entry which is preliminary data.</text>
</comment>
<evidence type="ECO:0000313" key="1">
    <source>
        <dbReference type="EMBL" id="MBL7559761.1"/>
    </source>
</evidence>
<keyword evidence="2" id="KW-1185">Reference proteome</keyword>
<protein>
    <recommendedName>
        <fullName evidence="3">Lipoprotein</fullName>
    </recommendedName>
</protein>
<evidence type="ECO:0008006" key="3">
    <source>
        <dbReference type="Google" id="ProtNLM"/>
    </source>
</evidence>
<accession>A0ABS1WKX0</accession>
<dbReference type="Proteomes" id="UP000605013">
    <property type="component" value="Unassembled WGS sequence"/>
</dbReference>
<dbReference type="RefSeq" id="WP_116824403.1">
    <property type="nucleotide sequence ID" value="NZ_JAEMEF010000005.1"/>
</dbReference>
<name>A0ABS1WKX0_9FLAO</name>
<evidence type="ECO:0000313" key="2">
    <source>
        <dbReference type="Proteomes" id="UP000605013"/>
    </source>
</evidence>
<dbReference type="PROSITE" id="PS51257">
    <property type="entry name" value="PROKAR_LIPOPROTEIN"/>
    <property type="match status" value="1"/>
</dbReference>
<proteinExistence type="predicted"/>